<accession>A0ACC1Y8Q1</accession>
<protein>
    <submittedName>
        <fullName evidence="1">Sulfate transporter</fullName>
    </submittedName>
</protein>
<comment type="caution">
    <text evidence="1">The sequence shown here is derived from an EMBL/GenBank/DDBJ whole genome shotgun (WGS) entry which is preliminary data.</text>
</comment>
<gene>
    <name evidence="1" type="ORF">OWV82_007732</name>
</gene>
<proteinExistence type="predicted"/>
<dbReference type="Proteomes" id="UP001164539">
    <property type="component" value="Chromosome 4"/>
</dbReference>
<organism evidence="1 2">
    <name type="scientific">Melia azedarach</name>
    <name type="common">Chinaberry tree</name>
    <dbReference type="NCBI Taxonomy" id="155640"/>
    <lineage>
        <taxon>Eukaryota</taxon>
        <taxon>Viridiplantae</taxon>
        <taxon>Streptophyta</taxon>
        <taxon>Embryophyta</taxon>
        <taxon>Tracheophyta</taxon>
        <taxon>Spermatophyta</taxon>
        <taxon>Magnoliopsida</taxon>
        <taxon>eudicotyledons</taxon>
        <taxon>Gunneridae</taxon>
        <taxon>Pentapetalae</taxon>
        <taxon>rosids</taxon>
        <taxon>malvids</taxon>
        <taxon>Sapindales</taxon>
        <taxon>Meliaceae</taxon>
        <taxon>Melia</taxon>
    </lineage>
</organism>
<keyword evidence="2" id="KW-1185">Reference proteome</keyword>
<evidence type="ECO:0000313" key="2">
    <source>
        <dbReference type="Proteomes" id="UP001164539"/>
    </source>
</evidence>
<name>A0ACC1Y8Q1_MELAZ</name>
<evidence type="ECO:0000313" key="1">
    <source>
        <dbReference type="EMBL" id="KAJ4719808.1"/>
    </source>
</evidence>
<reference evidence="1 2" key="1">
    <citation type="journal article" date="2023" name="Science">
        <title>Complex scaffold remodeling in plant triterpene biosynthesis.</title>
        <authorList>
            <person name="De La Pena R."/>
            <person name="Hodgson H."/>
            <person name="Liu J.C."/>
            <person name="Stephenson M.J."/>
            <person name="Martin A.C."/>
            <person name="Owen C."/>
            <person name="Harkess A."/>
            <person name="Leebens-Mack J."/>
            <person name="Jimenez L.E."/>
            <person name="Osbourn A."/>
            <person name="Sattely E.S."/>
        </authorList>
    </citation>
    <scope>NUCLEOTIDE SEQUENCE [LARGE SCALE GENOMIC DNA]</scope>
    <source>
        <strain evidence="2">cv. JPN11</strain>
        <tissue evidence="1">Leaf</tissue>
    </source>
</reference>
<dbReference type="EMBL" id="CM051397">
    <property type="protein sequence ID" value="KAJ4719808.1"/>
    <property type="molecule type" value="Genomic_DNA"/>
</dbReference>
<sequence>MEITYASPSSHNLASSSDSPSNMPTNTRPVKIIPLQHPTEATSSSSSASSVGAAASKWLATFKRMTWIQWIEMLLPCFRWIKTYKWREYFQVDLMAGVTVGIMLVPQAMSYAKLAGLQPIYGLYSGFVPIFVYAIFGSSRQLAIGPVALVSLLVSNVLGGIVDSSDELYTELAILLALMVGMLECIMGLLRLGWLIRFISHAVISGFTTSSAIVIALSQAKYFLGYDVARSSKIVPLIKSIISGADKFSWPPFVMGSIILAILLVMKHLGKSRKYLRFLRAAGPLTAVILGTTIVKIYHPPSISLVGDIPQGLPSFSVPKSFGHAKSLIPTALLITGVAILESVGIAKALAAKNGYELDSNQELFGLGVANIMGSFFSAYPTTGSFSRSAVNHESGAKTGLSGVITGIIMACALLFMTPLFEYIPQCALAAIVISAVMGLVDYDEAIFLWRVNKKDFLLWTITSITTLFLGIEIGVLVGVGASLAFVIHESANPHIAILGRLPGTTVYRNIHQYPEAYTYHGIVIVRIDAPIYFANISYIKDRLREYEVDVDRSTRRGPEVERIYFVILELSPVTYIDSSAVQALKDLHQEYKSRDIQIAISNPNRGVLLTLSKSGVVELIGKEWYFVRVHDAVQVCLQHVQSLTETPKTADPLPDEKVSFLQRLLKSRGEDLSISELESGNKKPSDSKNIGP</sequence>